<evidence type="ECO:0000256" key="8">
    <source>
        <dbReference type="ARBA" id="ARBA00023065"/>
    </source>
</evidence>
<dbReference type="InterPro" id="IPR001320">
    <property type="entry name" value="Iontro_rcpt_C"/>
</dbReference>
<keyword evidence="11" id="KW-0325">Glycoprotein</keyword>
<feature type="domain" description="Ionotropic glutamate receptor C-terminal" evidence="22">
    <location>
        <begin position="405"/>
        <end position="780"/>
    </location>
</feature>
<keyword evidence="9 20" id="KW-0472">Membrane</keyword>
<feature type="compositionally biased region" description="Low complexity" evidence="19">
    <location>
        <begin position="864"/>
        <end position="878"/>
    </location>
</feature>
<evidence type="ECO:0000256" key="5">
    <source>
        <dbReference type="ARBA" id="ARBA00022692"/>
    </source>
</evidence>
<evidence type="ECO:0000256" key="15">
    <source>
        <dbReference type="ARBA" id="ARBA00034100"/>
    </source>
</evidence>
<dbReference type="Gene3D" id="1.10.287.70">
    <property type="match status" value="1"/>
</dbReference>
<protein>
    <submittedName>
        <fullName evidence="24">Glutamate receptor 4-like</fullName>
    </submittedName>
</protein>
<feature type="transmembrane region" description="Helical" evidence="20">
    <location>
        <begin position="582"/>
        <end position="600"/>
    </location>
</feature>
<feature type="binding site" evidence="16">
    <location>
        <position position="667"/>
    </location>
    <ligand>
        <name>L-glutamate</name>
        <dbReference type="ChEBI" id="CHEBI:29985"/>
    </ligand>
</feature>
<keyword evidence="10" id="KW-0675">Receptor</keyword>
<gene>
    <name evidence="24" type="primary">LOC112045891</name>
</gene>
<dbReference type="GeneID" id="112045891"/>
<dbReference type="AlphaFoldDB" id="A0A6J1MYN3"/>
<evidence type="ECO:0000256" key="21">
    <source>
        <dbReference type="SAM" id="SignalP"/>
    </source>
</evidence>
<evidence type="ECO:0000256" key="19">
    <source>
        <dbReference type="SAM" id="MobiDB-lite"/>
    </source>
</evidence>
<keyword evidence="5 20" id="KW-0812">Transmembrane</keyword>
<dbReference type="KEGG" id="bany:112045891"/>
<dbReference type="PRINTS" id="PR00177">
    <property type="entry name" value="NMDARECEPTOR"/>
</dbReference>
<evidence type="ECO:0000256" key="3">
    <source>
        <dbReference type="ARBA" id="ARBA00022448"/>
    </source>
</evidence>
<dbReference type="SUPFAM" id="SSF53822">
    <property type="entry name" value="Periplasmic binding protein-like I"/>
    <property type="match status" value="1"/>
</dbReference>
<evidence type="ECO:0000256" key="4">
    <source>
        <dbReference type="ARBA" id="ARBA00022475"/>
    </source>
</evidence>
<comment type="subcellular location">
    <subcellularLocation>
        <location evidence="1">Cell membrane</location>
        <topology evidence="1">Multi-pass membrane protein</topology>
    </subcellularLocation>
    <subcellularLocation>
        <location evidence="15">Postsynaptic cell membrane</location>
    </subcellularLocation>
</comment>
<feature type="chain" id="PRO_5045153109" evidence="21">
    <location>
        <begin position="23"/>
        <end position="904"/>
    </location>
</feature>
<keyword evidence="8" id="KW-0406">Ion transport</keyword>
<keyword evidence="23" id="KW-1185">Reference proteome</keyword>
<dbReference type="Gene3D" id="3.40.190.10">
    <property type="entry name" value="Periplasmic binding protein-like II"/>
    <property type="match status" value="2"/>
</dbReference>
<evidence type="ECO:0000313" key="24">
    <source>
        <dbReference type="RefSeq" id="XP_023938052.2"/>
    </source>
</evidence>
<keyword evidence="4" id="KW-1003">Cell membrane</keyword>
<feature type="binding site" evidence="16">
    <location>
        <position position="666"/>
    </location>
    <ligand>
        <name>L-glutamate</name>
        <dbReference type="ChEBI" id="CHEBI:29985"/>
    </ligand>
</feature>
<evidence type="ECO:0000313" key="23">
    <source>
        <dbReference type="Proteomes" id="UP001652582"/>
    </source>
</evidence>
<dbReference type="SMART" id="SM00079">
    <property type="entry name" value="PBPe"/>
    <property type="match status" value="1"/>
</dbReference>
<feature type="site" description="Crucial to convey clamshell closure to channel opening" evidence="17">
    <location>
        <position position="645"/>
    </location>
</feature>
<feature type="transmembrane region" description="Helical" evidence="20">
    <location>
        <begin position="540"/>
        <end position="562"/>
    </location>
</feature>
<dbReference type="GO" id="GO:0045211">
    <property type="term" value="C:postsynaptic membrane"/>
    <property type="evidence" value="ECO:0007669"/>
    <property type="project" value="UniProtKB-SubCell"/>
</dbReference>
<accession>A0A6J1MYN3</accession>
<dbReference type="Gene3D" id="3.40.50.2300">
    <property type="match status" value="2"/>
</dbReference>
<dbReference type="InterPro" id="IPR001828">
    <property type="entry name" value="ANF_lig-bd_rcpt"/>
</dbReference>
<feature type="region of interest" description="Disordered" evidence="19">
    <location>
        <begin position="864"/>
        <end position="883"/>
    </location>
</feature>
<comment type="similarity">
    <text evidence="2">Belongs to the glutamate-gated ion channel (TC 1.A.10.1) family.</text>
</comment>
<evidence type="ECO:0000256" key="20">
    <source>
        <dbReference type="SAM" id="Phobius"/>
    </source>
</evidence>
<feature type="binding site" evidence="16">
    <location>
        <position position="500"/>
    </location>
    <ligand>
        <name>L-glutamate</name>
        <dbReference type="ChEBI" id="CHEBI:29985"/>
    </ligand>
</feature>
<dbReference type="InterPro" id="IPR019594">
    <property type="entry name" value="Glu/Gly-bd"/>
</dbReference>
<reference evidence="24" key="1">
    <citation type="submission" date="2025-08" db="UniProtKB">
        <authorList>
            <consortium name="RefSeq"/>
        </authorList>
    </citation>
    <scope>IDENTIFICATION</scope>
</reference>
<keyword evidence="3" id="KW-0813">Transport</keyword>
<proteinExistence type="inferred from homology"/>
<dbReference type="SUPFAM" id="SSF53850">
    <property type="entry name" value="Periplasmic binding protein-like II"/>
    <property type="match status" value="1"/>
</dbReference>
<feature type="signal peptide" evidence="21">
    <location>
        <begin position="1"/>
        <end position="22"/>
    </location>
</feature>
<feature type="transmembrane region" description="Helical" evidence="20">
    <location>
        <begin position="807"/>
        <end position="829"/>
    </location>
</feature>
<dbReference type="Pfam" id="PF10613">
    <property type="entry name" value="Lig_chan-Glu_bd"/>
    <property type="match status" value="1"/>
</dbReference>
<evidence type="ECO:0000256" key="13">
    <source>
        <dbReference type="ARBA" id="ARBA00023286"/>
    </source>
</evidence>
<evidence type="ECO:0000256" key="12">
    <source>
        <dbReference type="ARBA" id="ARBA00023257"/>
    </source>
</evidence>
<evidence type="ECO:0000256" key="18">
    <source>
        <dbReference type="PIRSR" id="PIRSR601508-3"/>
    </source>
</evidence>
<keyword evidence="6 20" id="KW-1133">Transmembrane helix</keyword>
<feature type="binding site" evidence="16">
    <location>
        <position position="495"/>
    </location>
    <ligand>
        <name>L-glutamate</name>
        <dbReference type="ChEBI" id="CHEBI:29985"/>
    </ligand>
</feature>
<sequence>MSIITSMRILVLFILCYNKANAALSTRYPIGGLFNSETLPTSEVAFDNIVKQGSKAYHGRVIHSEVDDSYSAALEMCDYTSDNKGIVALIDARPVDDICDFTCMLCNSLNISYLSLNWEPPVTLEKDLFTFSYHPSPEMISKAYATLIKKLQWDKFTILYEDESSFVRLQEVINTWPYNSDQILFRQLHPDKDNLETFKYIFKVVHMSYHVLDCDVKNIMKYMHEIVKVENSTQYQSFILTALDAYTVKLDEIDELLANVSTMHLTTSDDVNWKDLDMSNDVIRLETALTADALNHLEKALRSMGISEYIDNPPALCFKDAKIDYQDAAWPKGDDLRNALLQTKTKGFTGNIEFNEIGQRINFKLHYSKLSIESEFIHVGHWDSKTDMITDEREVKERSSTSKSVIRVVSKKGKPYFDVVQVNGTTMFEGYAVDLMQNIFDYMVKNNLIHKDLKYEFYRESEDKYGNPIAGTKKWDGIIGELIEHNAELAICDITISSERNAVVDFSTPFMSLGISLVTKEPDPVQPDMFSFMNPLSLDVWLYLATAYIIVSFILLICARMSPDDWVNPHPCNQNPENLENIWSLYNCMWLTMGAIMTQGCDILPRAAGSRWVAGMWWFFALIVTASYTANMSSFVSASRRSNEIKDAKDLVEQTSIAYGTVINASTYKFFENSNDTVYMKIFAAMKSAKPTVFTANNEEGVNRVRQSKGKYAFFMESTQLEYAMQRHCDLRMVGSKLDSKDYGIAMPKNSPYKNAIDTAILELQSSGTLFKLKKTWWEDKDIDEKCEKSENEEDDNGSLQMKNTSGIFIVLGVGGLLGFFVAIVDFLLHSYKICVKEKVTFKEALLSEWRASLNPRALHRLAAPPRSAAPSTATPSPLRERSQSRAVSVLRAATSFINFDEIY</sequence>
<evidence type="ECO:0000256" key="1">
    <source>
        <dbReference type="ARBA" id="ARBA00004651"/>
    </source>
</evidence>
<keyword evidence="13" id="KW-1071">Ligand-gated ion channel</keyword>
<dbReference type="Pfam" id="PF00060">
    <property type="entry name" value="Lig_chan"/>
    <property type="match status" value="1"/>
</dbReference>
<dbReference type="PANTHER" id="PTHR18966">
    <property type="entry name" value="IONOTROPIC GLUTAMATE RECEPTOR"/>
    <property type="match status" value="1"/>
</dbReference>
<name>A0A6J1MYN3_BICAN</name>
<evidence type="ECO:0000256" key="14">
    <source>
        <dbReference type="ARBA" id="ARBA00023303"/>
    </source>
</evidence>
<dbReference type="GO" id="GO:0038023">
    <property type="term" value="F:signaling receptor activity"/>
    <property type="evidence" value="ECO:0007669"/>
    <property type="project" value="InterPro"/>
</dbReference>
<feature type="binding site" evidence="16">
    <location>
        <position position="717"/>
    </location>
    <ligand>
        <name>L-glutamate</name>
        <dbReference type="ChEBI" id="CHEBI:29985"/>
    </ligand>
</feature>
<feature type="disulfide bond" evidence="18">
    <location>
        <begin position="729"/>
        <end position="787"/>
    </location>
</feature>
<dbReference type="Proteomes" id="UP001652582">
    <property type="component" value="Chromosome 13"/>
</dbReference>
<dbReference type="SUPFAM" id="SSF81324">
    <property type="entry name" value="Voltage-gated potassium channels"/>
    <property type="match status" value="1"/>
</dbReference>
<organism evidence="23 24">
    <name type="scientific">Bicyclus anynana</name>
    <name type="common">Squinting bush brown butterfly</name>
    <dbReference type="NCBI Taxonomy" id="110368"/>
    <lineage>
        <taxon>Eukaryota</taxon>
        <taxon>Metazoa</taxon>
        <taxon>Ecdysozoa</taxon>
        <taxon>Arthropoda</taxon>
        <taxon>Hexapoda</taxon>
        <taxon>Insecta</taxon>
        <taxon>Pterygota</taxon>
        <taxon>Neoptera</taxon>
        <taxon>Endopterygota</taxon>
        <taxon>Lepidoptera</taxon>
        <taxon>Glossata</taxon>
        <taxon>Ditrysia</taxon>
        <taxon>Papilionoidea</taxon>
        <taxon>Nymphalidae</taxon>
        <taxon>Satyrinae</taxon>
        <taxon>Satyrini</taxon>
        <taxon>Mycalesina</taxon>
        <taxon>Bicyclus</taxon>
    </lineage>
</organism>
<evidence type="ECO:0000256" key="2">
    <source>
        <dbReference type="ARBA" id="ARBA00008685"/>
    </source>
</evidence>
<evidence type="ECO:0000256" key="10">
    <source>
        <dbReference type="ARBA" id="ARBA00023170"/>
    </source>
</evidence>
<dbReference type="RefSeq" id="XP_023938052.2">
    <property type="nucleotide sequence ID" value="XM_024082284.2"/>
</dbReference>
<feature type="transmembrane region" description="Helical" evidence="20">
    <location>
        <begin position="612"/>
        <end position="630"/>
    </location>
</feature>
<keyword evidence="21" id="KW-0732">Signal</keyword>
<evidence type="ECO:0000259" key="22">
    <source>
        <dbReference type="SMART" id="SM00079"/>
    </source>
</evidence>
<evidence type="ECO:0000256" key="9">
    <source>
        <dbReference type="ARBA" id="ARBA00023136"/>
    </source>
</evidence>
<keyword evidence="12" id="KW-0628">Postsynaptic cell membrane</keyword>
<dbReference type="InterPro" id="IPR028082">
    <property type="entry name" value="Peripla_BP_I"/>
</dbReference>
<dbReference type="GO" id="GO:0015276">
    <property type="term" value="F:ligand-gated monoatomic ion channel activity"/>
    <property type="evidence" value="ECO:0007669"/>
    <property type="project" value="InterPro"/>
</dbReference>
<dbReference type="Pfam" id="PF01094">
    <property type="entry name" value="ANF_receptor"/>
    <property type="match status" value="1"/>
</dbReference>
<evidence type="ECO:0000256" key="17">
    <source>
        <dbReference type="PIRSR" id="PIRSR601508-2"/>
    </source>
</evidence>
<dbReference type="InterPro" id="IPR015683">
    <property type="entry name" value="Ionotropic_Glu_rcpt"/>
</dbReference>
<keyword evidence="18" id="KW-1015">Disulfide bond</keyword>
<keyword evidence="14" id="KW-0407">Ion channel</keyword>
<evidence type="ECO:0000256" key="7">
    <source>
        <dbReference type="ARBA" id="ARBA00023018"/>
    </source>
</evidence>
<dbReference type="InterPro" id="IPR001508">
    <property type="entry name" value="Iono_Glu_rcpt_met"/>
</dbReference>
<dbReference type="OrthoDB" id="5984008at2759"/>
<evidence type="ECO:0000256" key="11">
    <source>
        <dbReference type="ARBA" id="ARBA00023180"/>
    </source>
</evidence>
<keyword evidence="7" id="KW-0770">Synapse</keyword>
<evidence type="ECO:0000256" key="6">
    <source>
        <dbReference type="ARBA" id="ARBA00022989"/>
    </source>
</evidence>
<evidence type="ECO:0000256" key="16">
    <source>
        <dbReference type="PIRSR" id="PIRSR601508-1"/>
    </source>
</evidence>